<keyword evidence="2" id="KW-0677">Repeat</keyword>
<feature type="compositionally biased region" description="Basic residues" evidence="4">
    <location>
        <begin position="504"/>
        <end position="517"/>
    </location>
</feature>
<feature type="compositionally biased region" description="Basic residues" evidence="4">
    <location>
        <begin position="591"/>
        <end position="601"/>
    </location>
</feature>
<evidence type="ECO:0000256" key="3">
    <source>
        <dbReference type="PROSITE-ProRule" id="PRU00221"/>
    </source>
</evidence>
<evidence type="ECO:0000313" key="6">
    <source>
        <dbReference type="EMBL" id="JAS96913.1"/>
    </source>
</evidence>
<dbReference type="SMART" id="SM00320">
    <property type="entry name" value="WD40"/>
    <property type="match status" value="6"/>
</dbReference>
<dbReference type="Pfam" id="PF00400">
    <property type="entry name" value="WD40"/>
    <property type="match status" value="3"/>
</dbReference>
<dbReference type="InterPro" id="IPR036322">
    <property type="entry name" value="WD40_repeat_dom_sf"/>
</dbReference>
<accession>A0A1B6JD96</accession>
<dbReference type="InterPro" id="IPR019775">
    <property type="entry name" value="WD40_repeat_CS"/>
</dbReference>
<feature type="repeat" description="WD" evidence="3">
    <location>
        <begin position="320"/>
        <end position="352"/>
    </location>
</feature>
<dbReference type="EMBL" id="GECU01010793">
    <property type="protein sequence ID" value="JAS96913.1"/>
    <property type="molecule type" value="Transcribed_RNA"/>
</dbReference>
<gene>
    <name evidence="5" type="ORF">g.20356</name>
    <name evidence="6" type="ORF">g.20357</name>
</gene>
<protein>
    <submittedName>
        <fullName evidence="6">Uncharacterized protein</fullName>
    </submittedName>
</protein>
<dbReference type="GO" id="GO:0045717">
    <property type="term" value="P:negative regulation of fatty acid biosynthetic process"/>
    <property type="evidence" value="ECO:0007669"/>
    <property type="project" value="TreeGrafter"/>
</dbReference>
<dbReference type="InterPro" id="IPR001680">
    <property type="entry name" value="WD40_rpt"/>
</dbReference>
<evidence type="ECO:0000256" key="2">
    <source>
        <dbReference type="ARBA" id="ARBA00022737"/>
    </source>
</evidence>
<evidence type="ECO:0000256" key="1">
    <source>
        <dbReference type="ARBA" id="ARBA00022574"/>
    </source>
</evidence>
<dbReference type="PANTHER" id="PTHR15574">
    <property type="entry name" value="WD REPEAT DOMAIN-CONTAINING FAMILY"/>
    <property type="match status" value="1"/>
</dbReference>
<dbReference type="EMBL" id="GECU01014257">
    <property type="protein sequence ID" value="JAS93449.1"/>
    <property type="molecule type" value="Transcribed_RNA"/>
</dbReference>
<dbReference type="PROSITE" id="PS50294">
    <property type="entry name" value="WD_REPEATS_REGION"/>
    <property type="match status" value="2"/>
</dbReference>
<dbReference type="InterPro" id="IPR045151">
    <property type="entry name" value="DCAF8"/>
</dbReference>
<proteinExistence type="predicted"/>
<sequence>MYKPRSKSISNTVGYLFNREYSDSPNALKQNILSVRLNKAKSLYSKNLLAHFGCVNAIEFSNGGEFLASGGDDRRVLLWNVEEALDGASRPTAMRAQHISNIFCLVYDSKNTKIFSAGNDDQVIIHDTITGDPIDYFLHEQPVYCLSIDPFNDNVFASACEDGRILIYDIREPTSSDPFALAVCSSAFHGVMFNPCESQLVATANAKDGAALWDVRKPKEVLVRYGSAESCMSVRWDGRGHRLLALRRRMPPILYPVDSPFHLAQFDHSSYYNSCTMKSCSFAGENDQYVLSGSDDFNLYMWKIPESGPGTWVPSAHMILTGHRSIVNQVRFNSTNHLIASSGVEKMIKVWSPFPLPNSNGDDTHHRRVFSHEEYIGLVLSSGQFISHDYSHESTKEDPRMMAFFDSLVQREIEGWTSGPDSHSEPPSPLASDHVICDDSSSCSGSENEEKNHKGKEGSKDTVKNRIVELIARKRAQLIRIAQNSRAKENNTSDSSDSGTAVSNHRKHACKRKRRRCVSTSSESDNKSSVKSTHSTSNEKRKKLLDWEDDNSSDATDRDTSSTTTLKDPSNSSETPDSGIALRDRPTSSKFKSRPHRNYRRHLPDSDSD</sequence>
<name>A0A1B6JD96_9HEMI</name>
<feature type="compositionally biased region" description="Low complexity" evidence="4">
    <location>
        <begin position="518"/>
        <end position="533"/>
    </location>
</feature>
<keyword evidence="1 3" id="KW-0853">WD repeat</keyword>
<feature type="compositionally biased region" description="Polar residues" evidence="4">
    <location>
        <begin position="492"/>
        <end position="503"/>
    </location>
</feature>
<evidence type="ECO:0000256" key="4">
    <source>
        <dbReference type="SAM" id="MobiDB-lite"/>
    </source>
</evidence>
<reference evidence="6" key="1">
    <citation type="submission" date="2015-11" db="EMBL/GenBank/DDBJ databases">
        <title>De novo transcriptome assembly of four potential Pierce s Disease insect vectors from Arizona vineyards.</title>
        <authorList>
            <person name="Tassone E.E."/>
        </authorList>
    </citation>
    <scope>NUCLEOTIDE SEQUENCE</scope>
</reference>
<feature type="repeat" description="WD" evidence="3">
    <location>
        <begin position="48"/>
        <end position="82"/>
    </location>
</feature>
<feature type="compositionally biased region" description="Basic and acidic residues" evidence="4">
    <location>
        <begin position="448"/>
        <end position="461"/>
    </location>
</feature>
<feature type="compositionally biased region" description="Polar residues" evidence="4">
    <location>
        <begin position="566"/>
        <end position="576"/>
    </location>
</feature>
<dbReference type="GO" id="GO:0080008">
    <property type="term" value="C:Cul4-RING E3 ubiquitin ligase complex"/>
    <property type="evidence" value="ECO:0007669"/>
    <property type="project" value="TreeGrafter"/>
</dbReference>
<dbReference type="PANTHER" id="PTHR15574:SF43">
    <property type="entry name" value="DDB1- AND CUL4-ASSOCIATED FACTOR 5"/>
    <property type="match status" value="1"/>
</dbReference>
<dbReference type="PROSITE" id="PS00678">
    <property type="entry name" value="WD_REPEATS_1"/>
    <property type="match status" value="1"/>
</dbReference>
<feature type="region of interest" description="Disordered" evidence="4">
    <location>
        <begin position="415"/>
        <end position="461"/>
    </location>
</feature>
<feature type="region of interest" description="Disordered" evidence="4">
    <location>
        <begin position="482"/>
        <end position="609"/>
    </location>
</feature>
<organism evidence="6">
    <name type="scientific">Homalodisca liturata</name>
    <dbReference type="NCBI Taxonomy" id="320908"/>
    <lineage>
        <taxon>Eukaryota</taxon>
        <taxon>Metazoa</taxon>
        <taxon>Ecdysozoa</taxon>
        <taxon>Arthropoda</taxon>
        <taxon>Hexapoda</taxon>
        <taxon>Insecta</taxon>
        <taxon>Pterygota</taxon>
        <taxon>Neoptera</taxon>
        <taxon>Paraneoptera</taxon>
        <taxon>Hemiptera</taxon>
        <taxon>Auchenorrhyncha</taxon>
        <taxon>Membracoidea</taxon>
        <taxon>Cicadellidae</taxon>
        <taxon>Cicadellinae</taxon>
        <taxon>Proconiini</taxon>
        <taxon>Homalodisca</taxon>
    </lineage>
</organism>
<dbReference type="AlphaFoldDB" id="A0A1B6JD96"/>
<dbReference type="SUPFAM" id="SSF50978">
    <property type="entry name" value="WD40 repeat-like"/>
    <property type="match status" value="1"/>
</dbReference>
<dbReference type="InterPro" id="IPR015943">
    <property type="entry name" value="WD40/YVTN_repeat-like_dom_sf"/>
</dbReference>
<dbReference type="Gene3D" id="2.130.10.10">
    <property type="entry name" value="YVTN repeat-like/Quinoprotein amine dehydrogenase"/>
    <property type="match status" value="3"/>
</dbReference>
<evidence type="ECO:0000313" key="5">
    <source>
        <dbReference type="EMBL" id="JAS93449.1"/>
    </source>
</evidence>
<dbReference type="GO" id="GO:0005737">
    <property type="term" value="C:cytoplasm"/>
    <property type="evidence" value="ECO:0007669"/>
    <property type="project" value="TreeGrafter"/>
</dbReference>
<dbReference type="PROSITE" id="PS50082">
    <property type="entry name" value="WD_REPEATS_2"/>
    <property type="match status" value="2"/>
</dbReference>